<evidence type="ECO:0000256" key="3">
    <source>
        <dbReference type="ARBA" id="ARBA00022692"/>
    </source>
</evidence>
<proteinExistence type="predicted"/>
<sequence length="191" mass="20356">MVGLLVVAAGVPVSLGVLVLVGGPVLAFLVVEQRLAHASERWQQQVGRELPVVAEQLATLLNAGFSLGAAVNRLAARGHGCCATDLRVVANRVRQGVAEVAALEEWADLVAVDAVRRLVRVLALHTEAPDLGRLVSAEARQVRRDLQRRTVEQMERRGEQVWIPVSVAALVPGAILLAVPVLAALRLFANA</sequence>
<protein>
    <recommendedName>
        <fullName evidence="7">Type II secretion system protein GspF domain-containing protein</fullName>
    </recommendedName>
</protein>
<gene>
    <name evidence="8" type="ORF">GHK86_11220</name>
</gene>
<evidence type="ECO:0000259" key="7">
    <source>
        <dbReference type="Pfam" id="PF00482"/>
    </source>
</evidence>
<dbReference type="Pfam" id="PF00482">
    <property type="entry name" value="T2SSF"/>
    <property type="match status" value="1"/>
</dbReference>
<comment type="subcellular location">
    <subcellularLocation>
        <location evidence="1">Cell membrane</location>
        <topology evidence="1">Multi-pass membrane protein</topology>
    </subcellularLocation>
</comment>
<dbReference type="PANTHER" id="PTHR35007">
    <property type="entry name" value="INTEGRAL MEMBRANE PROTEIN-RELATED"/>
    <property type="match status" value="1"/>
</dbReference>
<keyword evidence="3 6" id="KW-0812">Transmembrane</keyword>
<dbReference type="PANTHER" id="PTHR35007:SF2">
    <property type="entry name" value="PILUS ASSEMBLE PROTEIN"/>
    <property type="match status" value="1"/>
</dbReference>
<keyword evidence="2" id="KW-1003">Cell membrane</keyword>
<evidence type="ECO:0000313" key="8">
    <source>
        <dbReference type="EMBL" id="MST33287.1"/>
    </source>
</evidence>
<evidence type="ECO:0000256" key="2">
    <source>
        <dbReference type="ARBA" id="ARBA00022475"/>
    </source>
</evidence>
<name>A0ABW9QTV4_9ACTN</name>
<evidence type="ECO:0000256" key="4">
    <source>
        <dbReference type="ARBA" id="ARBA00022989"/>
    </source>
</evidence>
<organism evidence="8 9">
    <name type="scientific">Acidiferrimicrobium australe</name>
    <dbReference type="NCBI Taxonomy" id="2664430"/>
    <lineage>
        <taxon>Bacteria</taxon>
        <taxon>Bacillati</taxon>
        <taxon>Actinomycetota</taxon>
        <taxon>Acidimicrobiia</taxon>
        <taxon>Acidimicrobiales</taxon>
        <taxon>Acidimicrobiaceae</taxon>
        <taxon>Acidiferrimicrobium</taxon>
    </lineage>
</organism>
<comment type="caution">
    <text evidence="8">The sequence shown here is derived from an EMBL/GenBank/DDBJ whole genome shotgun (WGS) entry which is preliminary data.</text>
</comment>
<evidence type="ECO:0000256" key="6">
    <source>
        <dbReference type="SAM" id="Phobius"/>
    </source>
</evidence>
<feature type="transmembrane region" description="Helical" evidence="6">
    <location>
        <begin position="6"/>
        <end position="31"/>
    </location>
</feature>
<evidence type="ECO:0000313" key="9">
    <source>
        <dbReference type="Proteomes" id="UP000437736"/>
    </source>
</evidence>
<feature type="domain" description="Type II secretion system protein GspF" evidence="7">
    <location>
        <begin position="54"/>
        <end position="176"/>
    </location>
</feature>
<reference evidence="8 9" key="1">
    <citation type="submission" date="2019-11" db="EMBL/GenBank/DDBJ databases">
        <title>Acidiferrimicrobium australis gen. nov., sp. nov., an acidophilic and obligately heterotrophic, member of the Actinobacteria that catalyses dissimilatory oxido- reduction of iron isolated from metal-rich acidic water in Chile.</title>
        <authorList>
            <person name="Gonzalez D."/>
            <person name="Huber K."/>
            <person name="Hedrich S."/>
            <person name="Rojas-Villalobos C."/>
            <person name="Quatrini R."/>
            <person name="Dinamarca M.A."/>
            <person name="Schwarz A."/>
            <person name="Canales C."/>
            <person name="Nancucheo I."/>
        </authorList>
    </citation>
    <scope>NUCLEOTIDE SEQUENCE [LARGE SCALE GENOMIC DNA]</scope>
    <source>
        <strain evidence="8 9">USS-CCA1</strain>
    </source>
</reference>
<keyword evidence="9" id="KW-1185">Reference proteome</keyword>
<evidence type="ECO:0000256" key="5">
    <source>
        <dbReference type="ARBA" id="ARBA00023136"/>
    </source>
</evidence>
<keyword evidence="4 6" id="KW-1133">Transmembrane helix</keyword>
<dbReference type="InterPro" id="IPR018076">
    <property type="entry name" value="T2SS_GspF_dom"/>
</dbReference>
<dbReference type="EMBL" id="WJHE01000547">
    <property type="protein sequence ID" value="MST33287.1"/>
    <property type="molecule type" value="Genomic_DNA"/>
</dbReference>
<accession>A0ABW9QTV4</accession>
<feature type="transmembrane region" description="Helical" evidence="6">
    <location>
        <begin position="161"/>
        <end position="189"/>
    </location>
</feature>
<evidence type="ECO:0000256" key="1">
    <source>
        <dbReference type="ARBA" id="ARBA00004651"/>
    </source>
</evidence>
<keyword evidence="5 6" id="KW-0472">Membrane</keyword>
<dbReference type="Proteomes" id="UP000437736">
    <property type="component" value="Unassembled WGS sequence"/>
</dbReference>